<dbReference type="EMBL" id="HG696002">
    <property type="protein sequence ID" value="CDI86770.1"/>
    <property type="molecule type" value="Genomic_DNA"/>
</dbReference>
<gene>
    <name evidence="3" type="ORF">EPH_0074410</name>
</gene>
<accession>U6H2U3</accession>
<dbReference type="VEuPathDB" id="ToxoDB:EPH_0074410"/>
<proteinExistence type="predicted"/>
<evidence type="ECO:0000256" key="2">
    <source>
        <dbReference type="SAM" id="SignalP"/>
    </source>
</evidence>
<feature type="chain" id="PRO_5004670434" evidence="2">
    <location>
        <begin position="19"/>
        <end position="216"/>
    </location>
</feature>
<dbReference type="Proteomes" id="UP000018201">
    <property type="component" value="Unassembled WGS sequence"/>
</dbReference>
<feature type="region of interest" description="Disordered" evidence="1">
    <location>
        <begin position="69"/>
        <end position="88"/>
    </location>
</feature>
<dbReference type="OrthoDB" id="346372at2759"/>
<feature type="signal peptide" evidence="2">
    <location>
        <begin position="1"/>
        <end position="18"/>
    </location>
</feature>
<keyword evidence="2" id="KW-0732">Signal</keyword>
<evidence type="ECO:0000313" key="4">
    <source>
        <dbReference type="Proteomes" id="UP000018201"/>
    </source>
</evidence>
<keyword evidence="4" id="KW-1185">Reference proteome</keyword>
<organism evidence="3 4">
    <name type="scientific">Eimeria praecox</name>
    <dbReference type="NCBI Taxonomy" id="51316"/>
    <lineage>
        <taxon>Eukaryota</taxon>
        <taxon>Sar</taxon>
        <taxon>Alveolata</taxon>
        <taxon>Apicomplexa</taxon>
        <taxon>Conoidasida</taxon>
        <taxon>Coccidia</taxon>
        <taxon>Eucoccidiorida</taxon>
        <taxon>Eimeriorina</taxon>
        <taxon>Eimeriidae</taxon>
        <taxon>Eimeria</taxon>
    </lineage>
</organism>
<evidence type="ECO:0000313" key="3">
    <source>
        <dbReference type="EMBL" id="CDI86770.1"/>
    </source>
</evidence>
<protein>
    <submittedName>
        <fullName evidence="3">Uncharacterized protein</fullName>
    </submittedName>
</protein>
<evidence type="ECO:0000256" key="1">
    <source>
        <dbReference type="SAM" id="MobiDB-lite"/>
    </source>
</evidence>
<name>U6H2U3_9EIME</name>
<dbReference type="AlphaFoldDB" id="U6H2U3"/>
<reference evidence="3" key="1">
    <citation type="submission" date="2013-10" db="EMBL/GenBank/DDBJ databases">
        <title>Genomic analysis of the causative agents of coccidiosis in chickens.</title>
        <authorList>
            <person name="Reid A.J."/>
            <person name="Blake D."/>
            <person name="Billington K."/>
            <person name="Browne H."/>
            <person name="Dunn M."/>
            <person name="Hung S."/>
            <person name="Kawahara F."/>
            <person name="Miranda-Saavedra D."/>
            <person name="Mourier T."/>
            <person name="Nagra H."/>
            <person name="Otto T.D."/>
            <person name="Rawlings N."/>
            <person name="Sanchez A."/>
            <person name="Sanders M."/>
            <person name="Subramaniam C."/>
            <person name="Tay Y."/>
            <person name="Dear P."/>
            <person name="Doerig C."/>
            <person name="Gruber A."/>
            <person name="Parkinson J."/>
            <person name="Shirley M."/>
            <person name="Wan K.L."/>
            <person name="Berriman M."/>
            <person name="Tomley F."/>
            <person name="Pain A."/>
        </authorList>
    </citation>
    <scope>NUCLEOTIDE SEQUENCE [LARGE SCALE GENOMIC DNA]</scope>
    <source>
        <strain evidence="3">Houghton</strain>
    </source>
</reference>
<reference evidence="3" key="2">
    <citation type="submission" date="2013-10" db="EMBL/GenBank/DDBJ databases">
        <authorList>
            <person name="Aslett M."/>
        </authorList>
    </citation>
    <scope>NUCLEOTIDE SEQUENCE [LARGE SCALE GENOMIC DNA]</scope>
    <source>
        <strain evidence="3">Houghton</strain>
    </source>
</reference>
<sequence>MAAMLLLLHWLISSTAYAVPLLMPAQQLRTPIRPLPPQGTREAVPLVASGGFLLSFLLCSCPDVSNRASEAPWPPNLERSSGGPHTHQWLDTSTRLFACRPRPKKEKAQRNYRIAKQQKRIREERLIRRRQQQDIFKAHQRLLLACKRRGTWRRARGQGKYVRLSGAQLAAAVFEGLPEEEVAAAVAKAKRQDEGFMDLEAYDESGTEHTTLEGLN</sequence>